<dbReference type="InterPro" id="IPR029319">
    <property type="entry name" value="DNA_ligase_OB"/>
</dbReference>
<dbReference type="EMBL" id="JH816751">
    <property type="protein sequence ID" value="EKC19733.1"/>
    <property type="molecule type" value="Genomic_DNA"/>
</dbReference>
<reference evidence="8" key="1">
    <citation type="journal article" date="2012" name="Nature">
        <title>The oyster genome reveals stress adaptation and complexity of shell formation.</title>
        <authorList>
            <person name="Zhang G."/>
            <person name="Fang X."/>
            <person name="Guo X."/>
            <person name="Li L."/>
            <person name="Luo R."/>
            <person name="Xu F."/>
            <person name="Yang P."/>
            <person name="Zhang L."/>
            <person name="Wang X."/>
            <person name="Qi H."/>
            <person name="Xiong Z."/>
            <person name="Que H."/>
            <person name="Xie Y."/>
            <person name="Holland P.W."/>
            <person name="Paps J."/>
            <person name="Zhu Y."/>
            <person name="Wu F."/>
            <person name="Chen Y."/>
            <person name="Wang J."/>
            <person name="Peng C."/>
            <person name="Meng J."/>
            <person name="Yang L."/>
            <person name="Liu J."/>
            <person name="Wen B."/>
            <person name="Zhang N."/>
            <person name="Huang Z."/>
            <person name="Zhu Q."/>
            <person name="Feng Y."/>
            <person name="Mount A."/>
            <person name="Hedgecock D."/>
            <person name="Xu Z."/>
            <person name="Liu Y."/>
            <person name="Domazet-Loso T."/>
            <person name="Du Y."/>
            <person name="Sun X."/>
            <person name="Zhang S."/>
            <person name="Liu B."/>
            <person name="Cheng P."/>
            <person name="Jiang X."/>
            <person name="Li J."/>
            <person name="Fan D."/>
            <person name="Wang W."/>
            <person name="Fu W."/>
            <person name="Wang T."/>
            <person name="Wang B."/>
            <person name="Zhang J."/>
            <person name="Peng Z."/>
            <person name="Li Y."/>
            <person name="Li N."/>
            <person name="Wang J."/>
            <person name="Chen M."/>
            <person name="He Y."/>
            <person name="Tan F."/>
            <person name="Song X."/>
            <person name="Zheng Q."/>
            <person name="Huang R."/>
            <person name="Yang H."/>
            <person name="Du X."/>
            <person name="Chen L."/>
            <person name="Yang M."/>
            <person name="Gaffney P.M."/>
            <person name="Wang S."/>
            <person name="Luo L."/>
            <person name="She Z."/>
            <person name="Ming Y."/>
            <person name="Huang W."/>
            <person name="Zhang S."/>
            <person name="Huang B."/>
            <person name="Zhang Y."/>
            <person name="Qu T."/>
            <person name="Ni P."/>
            <person name="Miao G."/>
            <person name="Wang J."/>
            <person name="Wang Q."/>
            <person name="Steinberg C.E."/>
            <person name="Wang H."/>
            <person name="Li N."/>
            <person name="Qian L."/>
            <person name="Zhang G."/>
            <person name="Li Y."/>
            <person name="Yang H."/>
            <person name="Liu X."/>
            <person name="Wang J."/>
            <person name="Yin Y."/>
            <person name="Wang J."/>
        </authorList>
    </citation>
    <scope>NUCLEOTIDE SEQUENCE [LARGE SCALE GENOMIC DNA]</scope>
    <source>
        <strain evidence="8">05x7-T-G4-1.051#20</strain>
    </source>
</reference>
<evidence type="ECO:0000256" key="2">
    <source>
        <dbReference type="ARBA" id="ARBA00022598"/>
    </source>
</evidence>
<dbReference type="NCBIfam" id="NF006592">
    <property type="entry name" value="PRK09125.1"/>
    <property type="match status" value="1"/>
</dbReference>
<dbReference type="HOGENOM" id="CLU_021047_1_0_1"/>
<dbReference type="SUPFAM" id="SSF50249">
    <property type="entry name" value="Nucleic acid-binding proteins"/>
    <property type="match status" value="1"/>
</dbReference>
<evidence type="ECO:0000259" key="7">
    <source>
        <dbReference type="PROSITE" id="PS50160"/>
    </source>
</evidence>
<evidence type="ECO:0000256" key="5">
    <source>
        <dbReference type="ARBA" id="ARBA00023204"/>
    </source>
</evidence>
<dbReference type="SUPFAM" id="SSF56091">
    <property type="entry name" value="DNA ligase/mRNA capping enzyme, catalytic domain"/>
    <property type="match status" value="1"/>
</dbReference>
<comment type="cofactor">
    <cofactor evidence="1">
        <name>a divalent metal cation</name>
        <dbReference type="ChEBI" id="CHEBI:60240"/>
    </cofactor>
</comment>
<dbReference type="InterPro" id="IPR012340">
    <property type="entry name" value="NA-bd_OB-fold"/>
</dbReference>
<feature type="region of interest" description="Disordered" evidence="6">
    <location>
        <begin position="18"/>
        <end position="103"/>
    </location>
</feature>
<sequence length="492" mass="56547">MASKPKCKYGEKCYRKDKDHKKNFIHPEEDGDTDTEIEENEPKTSKLKRQRTHELSIVDDMDVDDSRPTLKKLRSRTVSMEAKPSASTDDAGPSSSPAAEDDRPDCTYWEKCYRKDPNHLKQFRHPADGPPQKKKRAKAENKIEDGEEKSIAGGYRLKRIGSHYTCTCIGWKVQKNAPNKRTCRHLRDYLGDEFEKNRVGKLPADKKVALEPSQRFSHISISLLLANKYDEKKNNPVNWWISEKLDGVRAFWNGKCFYSRLGNPFYAPKWFTKDLPTDMHLDGELFGGRKMFQSTVSIVKTPECDQWKKIKYHVFDAPSLQKEPFEKRMKAIRDYFDEVSPDYAIYCKQEKCTGKKHIDDELKRVISLGGEGLMIREPGSTYERRRSNTLLKIKTFYDAEAVVVGYDPGKGRFQGKVGALRCKMANGKLFSVGSGLTDKDHNRPPKIGSIITYKFQEYTNSGTPRFPSYLGVRIDMDKPKDAVLPKIVKEDE</sequence>
<keyword evidence="2 8" id="KW-0436">Ligase</keyword>
<dbReference type="GO" id="GO:0005524">
    <property type="term" value="F:ATP binding"/>
    <property type="evidence" value="ECO:0007669"/>
    <property type="project" value="InterPro"/>
</dbReference>
<keyword evidence="5" id="KW-0234">DNA repair</keyword>
<proteinExistence type="predicted"/>
<dbReference type="GO" id="GO:0006281">
    <property type="term" value="P:DNA repair"/>
    <property type="evidence" value="ECO:0007669"/>
    <property type="project" value="UniProtKB-KW"/>
</dbReference>
<keyword evidence="4" id="KW-0227">DNA damage</keyword>
<dbReference type="InterPro" id="IPR016059">
    <property type="entry name" value="DNA_ligase_ATP-dep_CS"/>
</dbReference>
<dbReference type="GO" id="GO:0006310">
    <property type="term" value="P:DNA recombination"/>
    <property type="evidence" value="ECO:0007669"/>
    <property type="project" value="InterPro"/>
</dbReference>
<dbReference type="GO" id="GO:0003910">
    <property type="term" value="F:DNA ligase (ATP) activity"/>
    <property type="evidence" value="ECO:0007669"/>
    <property type="project" value="InterPro"/>
</dbReference>
<protein>
    <submittedName>
        <fullName evidence="8">DNA ligase</fullName>
    </submittedName>
</protein>
<dbReference type="InParanoid" id="K1PDV0"/>
<dbReference type="InterPro" id="IPR050326">
    <property type="entry name" value="NAD_dep_DNA_ligaseB"/>
</dbReference>
<dbReference type="Pfam" id="PF14743">
    <property type="entry name" value="DNA_ligase_OB_2"/>
    <property type="match status" value="1"/>
</dbReference>
<feature type="compositionally biased region" description="Polar residues" evidence="6">
    <location>
        <begin position="85"/>
        <end position="97"/>
    </location>
</feature>
<accession>K1PDV0</accession>
<dbReference type="CDD" id="cd07896">
    <property type="entry name" value="Adenylation_kDNA_ligase_like"/>
    <property type="match status" value="1"/>
</dbReference>
<dbReference type="InterPro" id="IPR019406">
    <property type="entry name" value="APLF_PBZ"/>
</dbReference>
<dbReference type="Gene3D" id="3.30.470.30">
    <property type="entry name" value="DNA ligase/mRNA capping enzyme"/>
    <property type="match status" value="1"/>
</dbReference>
<organism evidence="8">
    <name type="scientific">Magallana gigas</name>
    <name type="common">Pacific oyster</name>
    <name type="synonym">Crassostrea gigas</name>
    <dbReference type="NCBI Taxonomy" id="29159"/>
    <lineage>
        <taxon>Eukaryota</taxon>
        <taxon>Metazoa</taxon>
        <taxon>Spiralia</taxon>
        <taxon>Lophotrochozoa</taxon>
        <taxon>Mollusca</taxon>
        <taxon>Bivalvia</taxon>
        <taxon>Autobranchia</taxon>
        <taxon>Pteriomorphia</taxon>
        <taxon>Ostreida</taxon>
        <taxon>Ostreoidea</taxon>
        <taxon>Ostreidae</taxon>
        <taxon>Magallana</taxon>
    </lineage>
</organism>
<dbReference type="PROSITE" id="PS50160">
    <property type="entry name" value="DNA_LIGASE_A3"/>
    <property type="match status" value="1"/>
</dbReference>
<evidence type="ECO:0000256" key="1">
    <source>
        <dbReference type="ARBA" id="ARBA00001968"/>
    </source>
</evidence>
<feature type="region of interest" description="Disordered" evidence="6">
    <location>
        <begin position="119"/>
        <end position="145"/>
    </location>
</feature>
<evidence type="ECO:0000256" key="6">
    <source>
        <dbReference type="SAM" id="MobiDB-lite"/>
    </source>
</evidence>
<name>K1PDV0_MAGGI</name>
<evidence type="ECO:0000313" key="8">
    <source>
        <dbReference type="EMBL" id="EKC19733.1"/>
    </source>
</evidence>
<dbReference type="AlphaFoldDB" id="K1PDV0"/>
<dbReference type="CDD" id="cd08041">
    <property type="entry name" value="OBF_kDNA_ligase_like"/>
    <property type="match status" value="1"/>
</dbReference>
<dbReference type="Pfam" id="PF10283">
    <property type="entry name" value="zf-CCHH"/>
    <property type="match status" value="2"/>
</dbReference>
<feature type="compositionally biased region" description="Acidic residues" evidence="6">
    <location>
        <begin position="29"/>
        <end position="39"/>
    </location>
</feature>
<gene>
    <name evidence="8" type="ORF">CGI_10007736</name>
</gene>
<dbReference type="PANTHER" id="PTHR47810:SF1">
    <property type="entry name" value="DNA LIGASE B"/>
    <property type="match status" value="1"/>
</dbReference>
<dbReference type="InterPro" id="IPR012310">
    <property type="entry name" value="DNA_ligase_ATP-dep_cent"/>
</dbReference>
<dbReference type="PROSITE" id="PS00333">
    <property type="entry name" value="DNA_LIGASE_A2"/>
    <property type="match status" value="1"/>
</dbReference>
<feature type="domain" description="ATP-dependent DNA ligase family profile" evidence="7">
    <location>
        <begin position="315"/>
        <end position="397"/>
    </location>
</feature>
<dbReference type="GO" id="GO:0006260">
    <property type="term" value="P:DNA replication"/>
    <property type="evidence" value="ECO:0007669"/>
    <property type="project" value="UniProtKB-KW"/>
</dbReference>
<feature type="compositionally biased region" description="Basic and acidic residues" evidence="6">
    <location>
        <begin position="18"/>
        <end position="28"/>
    </location>
</feature>
<dbReference type="PANTHER" id="PTHR47810">
    <property type="entry name" value="DNA LIGASE"/>
    <property type="match status" value="1"/>
</dbReference>
<dbReference type="Gene3D" id="3.30.1490.70">
    <property type="match status" value="1"/>
</dbReference>
<dbReference type="Gene3D" id="2.40.50.140">
    <property type="entry name" value="Nucleic acid-binding proteins"/>
    <property type="match status" value="1"/>
</dbReference>
<keyword evidence="3" id="KW-0235">DNA replication</keyword>
<dbReference type="Pfam" id="PF01068">
    <property type="entry name" value="DNA_ligase_A_M"/>
    <property type="match status" value="1"/>
</dbReference>
<evidence type="ECO:0000256" key="3">
    <source>
        <dbReference type="ARBA" id="ARBA00022705"/>
    </source>
</evidence>
<evidence type="ECO:0000256" key="4">
    <source>
        <dbReference type="ARBA" id="ARBA00022763"/>
    </source>
</evidence>